<dbReference type="InterPro" id="IPR001789">
    <property type="entry name" value="Sig_transdc_resp-reg_receiver"/>
</dbReference>
<evidence type="ECO:0000313" key="5">
    <source>
        <dbReference type="Proteomes" id="UP000095347"/>
    </source>
</evidence>
<dbReference type="InterPro" id="IPR011006">
    <property type="entry name" value="CheY-like_superfamily"/>
</dbReference>
<dbReference type="SMART" id="SM00448">
    <property type="entry name" value="REC"/>
    <property type="match status" value="1"/>
</dbReference>
<dbReference type="OrthoDB" id="9786548at2"/>
<dbReference type="Gene3D" id="3.40.50.2300">
    <property type="match status" value="1"/>
</dbReference>
<dbReference type="AlphaFoldDB" id="A0A1E5Q7R9"/>
<dbReference type="Pfam" id="PF00072">
    <property type="entry name" value="Response_reg"/>
    <property type="match status" value="1"/>
</dbReference>
<dbReference type="PANTHER" id="PTHR44591">
    <property type="entry name" value="STRESS RESPONSE REGULATOR PROTEIN 1"/>
    <property type="match status" value="1"/>
</dbReference>
<dbReference type="PROSITE" id="PS50110">
    <property type="entry name" value="RESPONSE_REGULATORY"/>
    <property type="match status" value="1"/>
</dbReference>
<accession>A0A1E5Q7R9</accession>
<organism evidence="4 5">
    <name type="scientific">Magnetovibrio blakemorei</name>
    <dbReference type="NCBI Taxonomy" id="28181"/>
    <lineage>
        <taxon>Bacteria</taxon>
        <taxon>Pseudomonadati</taxon>
        <taxon>Pseudomonadota</taxon>
        <taxon>Alphaproteobacteria</taxon>
        <taxon>Rhodospirillales</taxon>
        <taxon>Magnetovibrionaceae</taxon>
        <taxon>Magnetovibrio</taxon>
    </lineage>
</organism>
<dbReference type="GO" id="GO:0000160">
    <property type="term" value="P:phosphorelay signal transduction system"/>
    <property type="evidence" value="ECO:0007669"/>
    <property type="project" value="InterPro"/>
</dbReference>
<dbReference type="EMBL" id="MCGG01000025">
    <property type="protein sequence ID" value="OEJ67173.1"/>
    <property type="molecule type" value="Genomic_DNA"/>
</dbReference>
<dbReference type="SUPFAM" id="SSF52172">
    <property type="entry name" value="CheY-like"/>
    <property type="match status" value="1"/>
</dbReference>
<feature type="domain" description="Response regulatory" evidence="3">
    <location>
        <begin position="10"/>
        <end position="131"/>
    </location>
</feature>
<dbReference type="RefSeq" id="WP_069958002.1">
    <property type="nucleotide sequence ID" value="NZ_MCGG01000025.1"/>
</dbReference>
<proteinExistence type="predicted"/>
<evidence type="ECO:0000259" key="3">
    <source>
        <dbReference type="PROSITE" id="PS50110"/>
    </source>
</evidence>
<comment type="caution">
    <text evidence="4">The sequence shown here is derived from an EMBL/GenBank/DDBJ whole genome shotgun (WGS) entry which is preliminary data.</text>
</comment>
<feature type="modified residue" description="4-aspartylphosphate" evidence="2">
    <location>
        <position position="62"/>
    </location>
</feature>
<sequence>MSPTSFSSLCVLIVDDDVFARHILTRVLEQLGVVQILEAEDGEKALALMAETEHTIGLIITDISMPEIDGWSFARRVRYGAVERFKGLPILMLTGNDTDANAQKARTHKINGFVVKPPQAETLSPLISKALKETS</sequence>
<dbReference type="STRING" id="28181.BEN30_10380"/>
<dbReference type="InterPro" id="IPR050595">
    <property type="entry name" value="Bact_response_regulator"/>
</dbReference>
<evidence type="ECO:0000256" key="2">
    <source>
        <dbReference type="PROSITE-ProRule" id="PRU00169"/>
    </source>
</evidence>
<dbReference type="PANTHER" id="PTHR44591:SF3">
    <property type="entry name" value="RESPONSE REGULATORY DOMAIN-CONTAINING PROTEIN"/>
    <property type="match status" value="1"/>
</dbReference>
<evidence type="ECO:0000313" key="4">
    <source>
        <dbReference type="EMBL" id="OEJ67173.1"/>
    </source>
</evidence>
<evidence type="ECO:0000256" key="1">
    <source>
        <dbReference type="ARBA" id="ARBA00022553"/>
    </source>
</evidence>
<reference evidence="5" key="1">
    <citation type="submission" date="2016-07" db="EMBL/GenBank/DDBJ databases">
        <authorList>
            <person name="Florea S."/>
            <person name="Webb J.S."/>
            <person name="Jaromczyk J."/>
            <person name="Schardl C.L."/>
        </authorList>
    </citation>
    <scope>NUCLEOTIDE SEQUENCE [LARGE SCALE GENOMIC DNA]</scope>
    <source>
        <strain evidence="5">MV-1</strain>
    </source>
</reference>
<keyword evidence="1 2" id="KW-0597">Phosphoprotein</keyword>
<name>A0A1E5Q7R9_9PROT</name>
<keyword evidence="5" id="KW-1185">Reference proteome</keyword>
<gene>
    <name evidence="4" type="ORF">BEN30_10380</name>
</gene>
<dbReference type="Proteomes" id="UP000095347">
    <property type="component" value="Unassembled WGS sequence"/>
</dbReference>
<protein>
    <recommendedName>
        <fullName evidence="3">Response regulatory domain-containing protein</fullName>
    </recommendedName>
</protein>